<evidence type="ECO:0000256" key="1">
    <source>
        <dbReference type="ARBA" id="ARBA00007433"/>
    </source>
</evidence>
<evidence type="ECO:0000259" key="3">
    <source>
        <dbReference type="Pfam" id="PF09377"/>
    </source>
</evidence>
<dbReference type="AlphaFoldDB" id="A0A8T4L5M1"/>
<dbReference type="SUPFAM" id="SSF54980">
    <property type="entry name" value="EF-G C-terminal domain-like"/>
    <property type="match status" value="1"/>
</dbReference>
<dbReference type="SUPFAM" id="SSF89895">
    <property type="entry name" value="FYSH domain"/>
    <property type="match status" value="1"/>
</dbReference>
<dbReference type="InterPro" id="IPR002140">
    <property type="entry name" value="Sdo1/SBDS"/>
</dbReference>
<dbReference type="Pfam" id="PF01172">
    <property type="entry name" value="SBDS_N"/>
    <property type="match status" value="1"/>
</dbReference>
<dbReference type="PANTHER" id="PTHR10927:SF4">
    <property type="entry name" value="RIBOSOME MATURATION PROTEIN SDO1 HOMOLOG"/>
    <property type="match status" value="1"/>
</dbReference>
<dbReference type="SUPFAM" id="SSF109728">
    <property type="entry name" value="Hypothetical protein AF0491, middle domain"/>
    <property type="match status" value="1"/>
</dbReference>
<name>A0A8T4L5M1_9ARCH</name>
<gene>
    <name evidence="5" type="ORF">J4215_04550</name>
</gene>
<proteinExistence type="inferred from homology"/>
<evidence type="ECO:0000313" key="6">
    <source>
        <dbReference type="Proteomes" id="UP000675968"/>
    </source>
</evidence>
<dbReference type="InterPro" id="IPR036786">
    <property type="entry name" value="Ribosome_mat_SBDS_N_sf"/>
</dbReference>
<organism evidence="5 6">
    <name type="scientific">Candidatus Iainarchaeum sp</name>
    <dbReference type="NCBI Taxonomy" id="3101447"/>
    <lineage>
        <taxon>Archaea</taxon>
        <taxon>Candidatus Iainarchaeota</taxon>
        <taxon>Candidatus Iainarchaeia</taxon>
        <taxon>Candidatus Iainarchaeales</taxon>
        <taxon>Candidatus Iainarchaeaceae</taxon>
        <taxon>Candidatus Iainarchaeum</taxon>
    </lineage>
</organism>
<dbReference type="NCBIfam" id="TIGR00291">
    <property type="entry name" value="RNA_SBDS"/>
    <property type="match status" value="1"/>
</dbReference>
<dbReference type="Pfam" id="PF09377">
    <property type="entry name" value="SBDS_domain_II"/>
    <property type="match status" value="1"/>
</dbReference>
<dbReference type="InterPro" id="IPR037188">
    <property type="entry name" value="Sdo1/SBDS_central_sf"/>
</dbReference>
<evidence type="ECO:0000259" key="2">
    <source>
        <dbReference type="Pfam" id="PF01172"/>
    </source>
</evidence>
<evidence type="ECO:0000313" key="5">
    <source>
        <dbReference type="EMBL" id="MBS3061824.1"/>
    </source>
</evidence>
<dbReference type="Pfam" id="PF20268">
    <property type="entry name" value="SBDS_C"/>
    <property type="match status" value="1"/>
</dbReference>
<dbReference type="InterPro" id="IPR018978">
    <property type="entry name" value="SDO1/SBDS_central"/>
</dbReference>
<dbReference type="InterPro" id="IPR039100">
    <property type="entry name" value="Sdo1/SBDS-like"/>
</dbReference>
<dbReference type="GO" id="GO:0042256">
    <property type="term" value="P:cytosolic ribosome assembly"/>
    <property type="evidence" value="ECO:0007669"/>
    <property type="project" value="InterPro"/>
</dbReference>
<feature type="domain" description="Ribosome maturation protein SDO1/SBDS central" evidence="3">
    <location>
        <begin position="101"/>
        <end position="161"/>
    </location>
</feature>
<dbReference type="InterPro" id="IPR019783">
    <property type="entry name" value="SDO1/SBDS_N"/>
</dbReference>
<reference evidence="5" key="2">
    <citation type="submission" date="2021-05" db="EMBL/GenBank/DDBJ databases">
        <title>Protein family content uncovers lineage relationships and bacterial pathway maintenance mechanisms in DPANN archaea.</title>
        <authorList>
            <person name="Castelle C.J."/>
            <person name="Meheust R."/>
            <person name="Jaffe A.L."/>
            <person name="Seitz K."/>
            <person name="Gong X."/>
            <person name="Baker B.J."/>
            <person name="Banfield J.F."/>
        </authorList>
    </citation>
    <scope>NUCLEOTIDE SEQUENCE</scope>
    <source>
        <strain evidence="5">RIFCSPLOWO2_01_FULL_AR10_48_17</strain>
    </source>
</reference>
<dbReference type="EMBL" id="JAGVWC010000010">
    <property type="protein sequence ID" value="MBS3061824.1"/>
    <property type="molecule type" value="Genomic_DNA"/>
</dbReference>
<comment type="caution">
    <text evidence="5">The sequence shown here is derived from an EMBL/GenBank/DDBJ whole genome shotgun (WGS) entry which is preliminary data.</text>
</comment>
<dbReference type="Gene3D" id="3.30.70.240">
    <property type="match status" value="1"/>
</dbReference>
<accession>A0A8T4L5M1</accession>
<dbReference type="Proteomes" id="UP000675968">
    <property type="component" value="Unassembled WGS sequence"/>
</dbReference>
<dbReference type="Gene3D" id="1.10.10.900">
    <property type="entry name" value="SBDS protein C-terminal domain, subdomain 1"/>
    <property type="match status" value="1"/>
</dbReference>
<feature type="domain" description="Ribosome maturation protein SDO1/SBDS C-terminal" evidence="4">
    <location>
        <begin position="166"/>
        <end position="229"/>
    </location>
</feature>
<evidence type="ECO:0000259" key="4">
    <source>
        <dbReference type="Pfam" id="PF20268"/>
    </source>
</evidence>
<sequence length="230" mass="25799">MVRVEDAVVARLEHAGLKFELLVDPDLALALKKGKPVSINDLVAIDAVFKDAKKGEAQSDGNIKSVFQTTNFEDIAKRIVLDGEVHLTTDQRRHLIEERRKEIVTFLAQNCIDPQHKTPHPPQRIENALNEIRFTPDLFKSTNQQAQEALKEIRKILPISMENVSMAVKIPSEYAARASAALFRHEVKRQEWQSDGSLIAILEMPVGLQQAVVAELNHLAKGSIESKMLK</sequence>
<feature type="domain" description="Ribosome maturation protein SDO1/SBDS N-terminal" evidence="2">
    <location>
        <begin position="7"/>
        <end position="93"/>
    </location>
</feature>
<protein>
    <submittedName>
        <fullName evidence="5">Ribosome assembly factor SBDS</fullName>
    </submittedName>
</protein>
<dbReference type="InterPro" id="IPR035647">
    <property type="entry name" value="EFG_III/V"/>
</dbReference>
<comment type="similarity">
    <text evidence="1">Belongs to the SDO1/SBDS family.</text>
</comment>
<dbReference type="Gene3D" id="3.30.1250.10">
    <property type="entry name" value="Ribosome maturation protein SBDS, N-terminal domain"/>
    <property type="match status" value="1"/>
</dbReference>
<dbReference type="PANTHER" id="PTHR10927">
    <property type="entry name" value="RIBOSOME MATURATION PROTEIN SBDS"/>
    <property type="match status" value="1"/>
</dbReference>
<reference evidence="5" key="1">
    <citation type="submission" date="2021-03" db="EMBL/GenBank/DDBJ databases">
        <authorList>
            <person name="Jaffe A."/>
        </authorList>
    </citation>
    <scope>NUCLEOTIDE SEQUENCE</scope>
    <source>
        <strain evidence="5">RIFCSPLOWO2_01_FULL_AR10_48_17</strain>
    </source>
</reference>
<dbReference type="InterPro" id="IPR046928">
    <property type="entry name" value="SDO1/SBDS_C"/>
</dbReference>